<dbReference type="STRING" id="1229726.GRFL_0465"/>
<evidence type="ECO:0000256" key="2">
    <source>
        <dbReference type="SAM" id="SignalP"/>
    </source>
</evidence>
<evidence type="ECO:0000313" key="4">
    <source>
        <dbReference type="Proteomes" id="UP000186230"/>
    </source>
</evidence>
<proteinExistence type="predicted"/>
<dbReference type="InterPro" id="IPR021345">
    <property type="entry name" value="DUF2961"/>
</dbReference>
<dbReference type="Pfam" id="PF11175">
    <property type="entry name" value="DUF2961"/>
    <property type="match status" value="1"/>
</dbReference>
<feature type="region of interest" description="Disordered" evidence="1">
    <location>
        <begin position="36"/>
        <end position="57"/>
    </location>
</feature>
<dbReference type="AlphaFoldDB" id="A0A1L7I0R1"/>
<evidence type="ECO:0000313" key="3">
    <source>
        <dbReference type="EMBL" id="APU67189.1"/>
    </source>
</evidence>
<accession>A0A1L7I0R1</accession>
<dbReference type="EMBL" id="CP016359">
    <property type="protein sequence ID" value="APU67189.1"/>
    <property type="molecule type" value="Genomic_DNA"/>
</dbReference>
<dbReference type="Proteomes" id="UP000186230">
    <property type="component" value="Chromosome"/>
</dbReference>
<protein>
    <submittedName>
        <fullName evidence="3">Uncharacterized protein</fullName>
    </submittedName>
</protein>
<keyword evidence="2" id="KW-0732">Signal</keyword>
<feature type="compositionally biased region" description="Basic and acidic residues" evidence="1">
    <location>
        <begin position="42"/>
        <end position="55"/>
    </location>
</feature>
<gene>
    <name evidence="3" type="ORF">GRFL_0465</name>
</gene>
<evidence type="ECO:0000256" key="1">
    <source>
        <dbReference type="SAM" id="MobiDB-lite"/>
    </source>
</evidence>
<dbReference type="KEGG" id="gfl:GRFL_0465"/>
<name>A0A1L7I0R1_9FLAO</name>
<reference evidence="3 4" key="1">
    <citation type="submission" date="2016-07" db="EMBL/GenBank/DDBJ databases">
        <title>Multi-omics approach to identify versatile polysaccharide utilization systems of a marine flavobacterium Gramella flava.</title>
        <authorList>
            <person name="Tang K."/>
        </authorList>
    </citation>
    <scope>NUCLEOTIDE SEQUENCE [LARGE SCALE GENOMIC DNA]</scope>
    <source>
        <strain evidence="3 4">JLT2011</strain>
    </source>
</reference>
<sequence>MQSIIKLVVIGFFLMTAQYSGAQELYQIPENTTTGWSSFENPKAEKGEGGKENKGAKGHAFNQIRAGESIDLLNIEGSGVVNRIWMTFSDRSPEILRSLVIEMYWDQKEKPAVSVPIGDFFGIGLGKRVPFESVFFTDPEGRSFNCYIPMPFKTAARIVVRNESDKDLGALFYDINFSRKHFDHKISYFHAYWHREMETELGKDFEILPKISGKGRFLGTNIGVKTAESYEDTWFGEGEVKMYIDGDSDYPSLVGSGTEDYIGTAYGQGAFSHQFQGSPIADAKKGLFAFYRYHQPDPVYFYNDIRVTIQQIGGAPKEKVLEMANRGVALKPITIDSRDGFVKLLEGDFDDLEDPSLPDGWTNFYRSDDVSATAYFYLDKPVSELPALQKLEERLIQSE</sequence>
<dbReference type="Gene3D" id="2.60.120.1390">
    <property type="match status" value="1"/>
</dbReference>
<dbReference type="RefSeq" id="WP_083643085.1">
    <property type="nucleotide sequence ID" value="NZ_AMRU01000024.1"/>
</dbReference>
<organism evidence="3 4">
    <name type="scientific">Christiangramia flava JLT2011</name>
    <dbReference type="NCBI Taxonomy" id="1229726"/>
    <lineage>
        <taxon>Bacteria</taxon>
        <taxon>Pseudomonadati</taxon>
        <taxon>Bacteroidota</taxon>
        <taxon>Flavobacteriia</taxon>
        <taxon>Flavobacteriales</taxon>
        <taxon>Flavobacteriaceae</taxon>
        <taxon>Christiangramia</taxon>
    </lineage>
</organism>
<keyword evidence="4" id="KW-1185">Reference proteome</keyword>
<feature type="signal peptide" evidence="2">
    <location>
        <begin position="1"/>
        <end position="22"/>
    </location>
</feature>
<feature type="chain" id="PRO_5043579397" evidence="2">
    <location>
        <begin position="23"/>
        <end position="399"/>
    </location>
</feature>